<evidence type="ECO:0000256" key="1">
    <source>
        <dbReference type="ARBA" id="ARBA00001974"/>
    </source>
</evidence>
<dbReference type="InterPro" id="IPR009075">
    <property type="entry name" value="AcylCo_DH/oxidase_C"/>
</dbReference>
<gene>
    <name evidence="8" type="ORF">M0639_32625</name>
</gene>
<comment type="similarity">
    <text evidence="2 5">Belongs to the acyl-CoA dehydrogenase family.</text>
</comment>
<dbReference type="AlphaFoldDB" id="A0AB38RM83"/>
<feature type="domain" description="Acyl-CoA dehydrogenase/oxidase C-terminal" evidence="6">
    <location>
        <begin position="248"/>
        <end position="390"/>
    </location>
</feature>
<evidence type="ECO:0000256" key="4">
    <source>
        <dbReference type="ARBA" id="ARBA00022827"/>
    </source>
</evidence>
<protein>
    <submittedName>
        <fullName evidence="8">Acyl-CoA dehydrogenase family protein</fullName>
    </submittedName>
</protein>
<geneLocation type="plasmid" evidence="8 9">
    <name>pdjl-6-4</name>
</geneLocation>
<keyword evidence="9" id="KW-1185">Reference proteome</keyword>
<evidence type="ECO:0000259" key="7">
    <source>
        <dbReference type="Pfam" id="PF02770"/>
    </source>
</evidence>
<evidence type="ECO:0000256" key="3">
    <source>
        <dbReference type="ARBA" id="ARBA00022630"/>
    </source>
</evidence>
<dbReference type="Pfam" id="PF02770">
    <property type="entry name" value="Acyl-CoA_dh_M"/>
    <property type="match status" value="1"/>
</dbReference>
<dbReference type="Gene3D" id="2.40.110.10">
    <property type="entry name" value="Butyryl-CoA Dehydrogenase, subunit A, domain 2"/>
    <property type="match status" value="1"/>
</dbReference>
<dbReference type="InterPro" id="IPR006091">
    <property type="entry name" value="Acyl-CoA_Oxase/DH_mid-dom"/>
</dbReference>
<sequence>MSYSFQLSKPLVDYGRAVREWSASEARPYARQADTEHKVPDNWAEIIGTSPVSLGRSDLAEPDPIPTFDEGYWVRNLVFYENINYGDIWVQQTLGSGIAHLVVESMGTPEQVEKWYTPAIEENTPTGFALTEPHFGSDTSQVSTTATRDGDSWVLNGTKIFCSGGATAEYIVVFATVDKSLGAKGINAFVVPADAPGFIIAKENEQKLGIRSWVTSELLFDNCIIPVENQLGWTADGSAAPRRSGQGGALGALANNRPNMSAMCIGLGQAAIDVTTGILGGQKAAFSPQRWRAVEEDLEAMNFALERGRRMSYKAQFLVDQGKEDRAISAAGKGYAPETVERVIRRCMQLLGPEGTSEELLLEKWYRDVKIMDIFEGSGQVQRIVVGRTLMGRLAG</sequence>
<dbReference type="GO" id="GO:0003995">
    <property type="term" value="F:acyl-CoA dehydrogenase activity"/>
    <property type="evidence" value="ECO:0007669"/>
    <property type="project" value="TreeGrafter"/>
</dbReference>
<name>A0AB38RM83_RHOSG</name>
<dbReference type="Pfam" id="PF00441">
    <property type="entry name" value="Acyl-CoA_dh_1"/>
    <property type="match status" value="1"/>
</dbReference>
<dbReference type="Proteomes" id="UP000831484">
    <property type="component" value="Plasmid pdjl-6-4"/>
</dbReference>
<dbReference type="SUPFAM" id="SSF47203">
    <property type="entry name" value="Acyl-CoA dehydrogenase C-terminal domain-like"/>
    <property type="match status" value="1"/>
</dbReference>
<evidence type="ECO:0000256" key="5">
    <source>
        <dbReference type="RuleBase" id="RU362125"/>
    </source>
</evidence>
<dbReference type="Gene3D" id="1.10.540.10">
    <property type="entry name" value="Acyl-CoA dehydrogenase/oxidase, N-terminal domain"/>
    <property type="match status" value="1"/>
</dbReference>
<evidence type="ECO:0000313" key="8">
    <source>
        <dbReference type="EMBL" id="UPU46493.1"/>
    </source>
</evidence>
<reference evidence="9" key="1">
    <citation type="journal article" date="2022" name="Environ. Microbiol.">
        <title>Functional analysis, diversity, and distribution of carbendazim hydrolases MheI and CbmA, responsible for the initial step in carbendazim degradation.</title>
        <authorList>
            <person name="Zhang M."/>
            <person name="Bai X."/>
            <person name="Li Q."/>
            <person name="Zhang L."/>
            <person name="Zhu Q."/>
            <person name="Gao S."/>
            <person name="Ke Z."/>
            <person name="Jiang M."/>
            <person name="Hu J."/>
            <person name="Qiu J."/>
            <person name="Hong Q."/>
        </authorList>
    </citation>
    <scope>NUCLEOTIDE SEQUENCE [LARGE SCALE GENOMIC DNA]</scope>
    <source>
        <strain evidence="9">djl-6</strain>
    </source>
</reference>
<proteinExistence type="inferred from homology"/>
<dbReference type="InterPro" id="IPR009100">
    <property type="entry name" value="AcylCoA_DH/oxidase_NM_dom_sf"/>
</dbReference>
<feature type="domain" description="Acyl-CoA oxidase/dehydrogenase middle" evidence="7">
    <location>
        <begin position="127"/>
        <end position="223"/>
    </location>
</feature>
<dbReference type="GO" id="GO:0050660">
    <property type="term" value="F:flavin adenine dinucleotide binding"/>
    <property type="evidence" value="ECO:0007669"/>
    <property type="project" value="InterPro"/>
</dbReference>
<dbReference type="SUPFAM" id="SSF56645">
    <property type="entry name" value="Acyl-CoA dehydrogenase NM domain-like"/>
    <property type="match status" value="1"/>
</dbReference>
<dbReference type="EMBL" id="CP096567">
    <property type="protein sequence ID" value="UPU46493.1"/>
    <property type="molecule type" value="Genomic_DNA"/>
</dbReference>
<dbReference type="InterPro" id="IPR036250">
    <property type="entry name" value="AcylCo_DH-like_C"/>
</dbReference>
<evidence type="ECO:0000313" key="9">
    <source>
        <dbReference type="Proteomes" id="UP000831484"/>
    </source>
</evidence>
<dbReference type="RefSeq" id="WP_064074868.1">
    <property type="nucleotide sequence ID" value="NZ_CP096567.1"/>
</dbReference>
<dbReference type="InterPro" id="IPR046373">
    <property type="entry name" value="Acyl-CoA_Oxase/DH_mid-dom_sf"/>
</dbReference>
<keyword evidence="5" id="KW-0560">Oxidoreductase</keyword>
<evidence type="ECO:0000259" key="6">
    <source>
        <dbReference type="Pfam" id="PF00441"/>
    </source>
</evidence>
<dbReference type="PANTHER" id="PTHR43884:SF12">
    <property type="entry name" value="ISOVALERYL-COA DEHYDROGENASE, MITOCHONDRIAL-RELATED"/>
    <property type="match status" value="1"/>
</dbReference>
<keyword evidence="4 5" id="KW-0274">FAD</keyword>
<keyword evidence="3 5" id="KW-0285">Flavoprotein</keyword>
<accession>A0AB38RM83</accession>
<dbReference type="PANTHER" id="PTHR43884">
    <property type="entry name" value="ACYL-COA DEHYDROGENASE"/>
    <property type="match status" value="1"/>
</dbReference>
<keyword evidence="8" id="KW-0614">Plasmid</keyword>
<comment type="cofactor">
    <cofactor evidence="1 5">
        <name>FAD</name>
        <dbReference type="ChEBI" id="CHEBI:57692"/>
    </cofactor>
</comment>
<evidence type="ECO:0000256" key="2">
    <source>
        <dbReference type="ARBA" id="ARBA00009347"/>
    </source>
</evidence>
<dbReference type="InterPro" id="IPR037069">
    <property type="entry name" value="AcylCoA_DH/ox_N_sf"/>
</dbReference>
<dbReference type="Gene3D" id="1.20.140.10">
    <property type="entry name" value="Butyryl-CoA Dehydrogenase, subunit A, domain 3"/>
    <property type="match status" value="1"/>
</dbReference>
<organism evidence="8 9">
    <name type="scientific">Rhodococcus qingshengii JCM 15477</name>
    <dbReference type="NCBI Taxonomy" id="1303681"/>
    <lineage>
        <taxon>Bacteria</taxon>
        <taxon>Bacillati</taxon>
        <taxon>Actinomycetota</taxon>
        <taxon>Actinomycetes</taxon>
        <taxon>Mycobacteriales</taxon>
        <taxon>Nocardiaceae</taxon>
        <taxon>Rhodococcus</taxon>
        <taxon>Rhodococcus erythropolis group</taxon>
    </lineage>
</organism>